<keyword evidence="12" id="KW-1185">Reference proteome</keyword>
<dbReference type="GO" id="GO:0008289">
    <property type="term" value="F:lipid binding"/>
    <property type="evidence" value="ECO:0007669"/>
    <property type="project" value="UniProtKB-KW"/>
</dbReference>
<dbReference type="PROSITE" id="PS50004">
    <property type="entry name" value="C2"/>
    <property type="match status" value="2"/>
</dbReference>
<dbReference type="InterPro" id="IPR057349">
    <property type="entry name" value="C2_Mug190_3rd"/>
</dbReference>
<comment type="subcellular location">
    <subcellularLocation>
        <location evidence="1">Membrane</location>
    </subcellularLocation>
</comment>
<dbReference type="SUPFAM" id="SSF49562">
    <property type="entry name" value="C2 domain (Calcium/lipid-binding domain, CaLB)"/>
    <property type="match status" value="2"/>
</dbReference>
<feature type="domain" description="C2" evidence="9">
    <location>
        <begin position="620"/>
        <end position="753"/>
    </location>
</feature>
<evidence type="ECO:0000256" key="7">
    <source>
        <dbReference type="SAM" id="MobiDB-lite"/>
    </source>
</evidence>
<evidence type="ECO:0000259" key="10">
    <source>
        <dbReference type="PROSITE" id="PS51847"/>
    </source>
</evidence>
<accession>A0A8H5FHF7</accession>
<keyword evidence="8" id="KW-0812">Transmembrane</keyword>
<feature type="transmembrane region" description="Helical" evidence="8">
    <location>
        <begin position="319"/>
        <end position="338"/>
    </location>
</feature>
<dbReference type="AlphaFoldDB" id="A0A8H5FHF7"/>
<feature type="region of interest" description="Disordered" evidence="7">
    <location>
        <begin position="969"/>
        <end position="1035"/>
    </location>
</feature>
<keyword evidence="8" id="KW-1133">Transmembrane helix</keyword>
<dbReference type="GO" id="GO:0016020">
    <property type="term" value="C:membrane"/>
    <property type="evidence" value="ECO:0007669"/>
    <property type="project" value="UniProtKB-SubCell"/>
</dbReference>
<dbReference type="Pfam" id="PF25331">
    <property type="entry name" value="C2_Mug190_3rd"/>
    <property type="match status" value="1"/>
</dbReference>
<dbReference type="PANTHER" id="PTHR47348:SF2">
    <property type="entry name" value="MEIOTICALLY UP-REGULATED 190 PROTEIN"/>
    <property type="match status" value="1"/>
</dbReference>
<dbReference type="InterPro" id="IPR035892">
    <property type="entry name" value="C2_domain_sf"/>
</dbReference>
<evidence type="ECO:0000313" key="12">
    <source>
        <dbReference type="Proteomes" id="UP000541558"/>
    </source>
</evidence>
<feature type="compositionally biased region" description="Basic and acidic residues" evidence="7">
    <location>
        <begin position="1008"/>
        <end position="1023"/>
    </location>
</feature>
<dbReference type="CDD" id="cd21676">
    <property type="entry name" value="SMP_Mug190"/>
    <property type="match status" value="1"/>
</dbReference>
<sequence>MYKVRAGRLITSPTSMSESSPKQSENRPGVAESGNERSVTDPVTHQRVQIRDVSKLELEQLPPPPTDKEEKERIAADDGASSYKRHERMDALVQELTHGNWWDDPLGDQRRTRVQTALVAGASAGAGAFGGILCYWSLMGRGSGLITDLIALVIGCACLSGAVAFASVSFRLIQEDAKTAPDFKDHERKDIRRLLEHNGSSDGPETVAWLNSVLKSLWPIVNPALFVSIADILEDSLQATLPKFIYGVRVADLGQGSEPVRLLGIRWLDAGKAGKEVDGMQAEEGDYINLETSVAFRAKETTGKGLRGRSANLHFLMEFYLAGGVVLPVWVELTALLATTRMRISLTPNPPFLSVMTLTLLGRPKVTLKCTPLAKNFLNVMDVPMLSNWIQSSIDSVMEEYVAPRSINLDLKAMLAGRPKMDTDALGVVIITIRRAQGFWEEQPKTFLKNPMAKGADLYITAGWSKWGKPLWSTRIIQKQGSPVWEETTALLVTQTELDALEGLKLQCWDSDRFTADDLHGNVDIPLADVVKDPSTHNRLTQREDGFKTERGDPTKGSLIWEVGYFEKTTLEQHLEKKHQDYNKVKEEIEREAERKLREAMAAGDKEGEVKQQKEEDLKERGDEIIAGSAPTNDWPSGILSVRIEQITGLEIEKIRESGVKEEGEEDETDNMPSAYCTVVINHQRVYKTRTKMKNTNPYFDAGTEKFIRDWKTTSVIIAVRDNRIHENDPLLGIVNLPLRDALKHRSHWIGSLPIVGGVGYGRMRLSLTFRSIQLHLPRRLLGWDVGTLEIVSPITSTIQLPIDYATCHLVLKTDCGKAKVRPQKDGGWAQKKGYPVRLPVRKRYASCLVFEFKKAVMGPDDTPAYATLWLKDIPDDEEVDVSLPVCKNAPKSKLDQAKSNAETDITGDGGPGAHGEEENEVDFGRIEMRLKFWSGLSGYHHYLADKDRHVAGVMEVLDCLEGVERVHGKGPQAFPQEGDLQSDYTSDESDDGEESVTSQEQEVEDNREEKEERLGMTREKKGAFKNFRKKQGELHRKHRGLMQWKVARNVAWIGRGVEGTAEKIGDAVTGNLFKHRERELGVEHEV</sequence>
<gene>
    <name evidence="11" type="ORF">D9611_006721</name>
</gene>
<dbReference type="Proteomes" id="UP000541558">
    <property type="component" value="Unassembled WGS sequence"/>
</dbReference>
<dbReference type="Pfam" id="PF25669">
    <property type="entry name" value="SMP_MUG190-like"/>
    <property type="match status" value="1"/>
</dbReference>
<evidence type="ECO:0000256" key="3">
    <source>
        <dbReference type="ARBA" id="ARBA00023055"/>
    </source>
</evidence>
<dbReference type="Gene3D" id="2.60.40.150">
    <property type="entry name" value="C2 domain"/>
    <property type="match status" value="2"/>
</dbReference>
<feature type="compositionally biased region" description="Polar residues" evidence="7">
    <location>
        <begin position="11"/>
        <end position="23"/>
    </location>
</feature>
<evidence type="ECO:0000259" key="9">
    <source>
        <dbReference type="PROSITE" id="PS50004"/>
    </source>
</evidence>
<keyword evidence="2" id="KW-0813">Transport</keyword>
<keyword evidence="5 8" id="KW-0472">Membrane</keyword>
<dbReference type="EMBL" id="JAACJK010000058">
    <property type="protein sequence ID" value="KAF5336538.1"/>
    <property type="molecule type" value="Genomic_DNA"/>
</dbReference>
<feature type="compositionally biased region" description="Acidic residues" evidence="7">
    <location>
        <begin position="986"/>
        <end position="995"/>
    </location>
</feature>
<dbReference type="SMART" id="SM00239">
    <property type="entry name" value="C2"/>
    <property type="match status" value="2"/>
</dbReference>
<feature type="compositionally biased region" description="Basic and acidic residues" evidence="7">
    <location>
        <begin position="66"/>
        <end position="76"/>
    </location>
</feature>
<proteinExistence type="predicted"/>
<evidence type="ECO:0000256" key="5">
    <source>
        <dbReference type="ARBA" id="ARBA00023136"/>
    </source>
</evidence>
<organism evidence="11 12">
    <name type="scientific">Ephemerocybe angulata</name>
    <dbReference type="NCBI Taxonomy" id="980116"/>
    <lineage>
        <taxon>Eukaryota</taxon>
        <taxon>Fungi</taxon>
        <taxon>Dikarya</taxon>
        <taxon>Basidiomycota</taxon>
        <taxon>Agaricomycotina</taxon>
        <taxon>Agaricomycetes</taxon>
        <taxon>Agaricomycetidae</taxon>
        <taxon>Agaricales</taxon>
        <taxon>Agaricineae</taxon>
        <taxon>Psathyrellaceae</taxon>
        <taxon>Ephemerocybe</taxon>
    </lineage>
</organism>
<feature type="transmembrane region" description="Helical" evidence="8">
    <location>
        <begin position="150"/>
        <end position="173"/>
    </location>
</feature>
<feature type="compositionally biased region" description="Basic and acidic residues" evidence="7">
    <location>
        <begin position="49"/>
        <end position="58"/>
    </location>
</feature>
<reference evidence="11 12" key="1">
    <citation type="journal article" date="2020" name="ISME J.">
        <title>Uncovering the hidden diversity of litter-decomposition mechanisms in mushroom-forming fungi.</title>
        <authorList>
            <person name="Floudas D."/>
            <person name="Bentzer J."/>
            <person name="Ahren D."/>
            <person name="Johansson T."/>
            <person name="Persson P."/>
            <person name="Tunlid A."/>
        </authorList>
    </citation>
    <scope>NUCLEOTIDE SEQUENCE [LARGE SCALE GENOMIC DNA]</scope>
    <source>
        <strain evidence="11 12">CBS 175.51</strain>
    </source>
</reference>
<dbReference type="PROSITE" id="PS51847">
    <property type="entry name" value="SMP"/>
    <property type="match status" value="1"/>
</dbReference>
<comment type="caution">
    <text evidence="11">The sequence shown here is derived from an EMBL/GenBank/DDBJ whole genome shotgun (WGS) entry which is preliminary data.</text>
</comment>
<dbReference type="InterPro" id="IPR031468">
    <property type="entry name" value="SMP_LBD"/>
</dbReference>
<name>A0A8H5FHF7_9AGAR</name>
<keyword evidence="4" id="KW-0446">Lipid-binding</keyword>
<dbReference type="GO" id="GO:0006869">
    <property type="term" value="P:lipid transport"/>
    <property type="evidence" value="ECO:0007669"/>
    <property type="project" value="UniProtKB-KW"/>
</dbReference>
<feature type="transmembrane region" description="Helical" evidence="8">
    <location>
        <begin position="117"/>
        <end position="138"/>
    </location>
</feature>
<dbReference type="PANTHER" id="PTHR47348">
    <property type="entry name" value="MEIOTICALLY UP-REGULATED GENE 190 PROTEIN"/>
    <property type="match status" value="1"/>
</dbReference>
<keyword evidence="6" id="KW-0175">Coiled coil</keyword>
<evidence type="ECO:0000256" key="8">
    <source>
        <dbReference type="SAM" id="Phobius"/>
    </source>
</evidence>
<feature type="coiled-coil region" evidence="6">
    <location>
        <begin position="568"/>
        <end position="606"/>
    </location>
</feature>
<dbReference type="InterPro" id="IPR000008">
    <property type="entry name" value="C2_dom"/>
</dbReference>
<dbReference type="OrthoDB" id="419768at2759"/>
<feature type="domain" description="C2" evidence="9">
    <location>
        <begin position="415"/>
        <end position="540"/>
    </location>
</feature>
<keyword evidence="3" id="KW-0445">Lipid transport</keyword>
<evidence type="ECO:0000256" key="6">
    <source>
        <dbReference type="SAM" id="Coils"/>
    </source>
</evidence>
<evidence type="ECO:0000256" key="4">
    <source>
        <dbReference type="ARBA" id="ARBA00023121"/>
    </source>
</evidence>
<evidence type="ECO:0000256" key="2">
    <source>
        <dbReference type="ARBA" id="ARBA00022448"/>
    </source>
</evidence>
<feature type="domain" description="SMP-LTD" evidence="10">
    <location>
        <begin position="203"/>
        <end position="412"/>
    </location>
</feature>
<evidence type="ECO:0000313" key="11">
    <source>
        <dbReference type="EMBL" id="KAF5336538.1"/>
    </source>
</evidence>
<feature type="region of interest" description="Disordered" evidence="7">
    <location>
        <begin position="1"/>
        <end position="82"/>
    </location>
</feature>
<feature type="region of interest" description="Disordered" evidence="7">
    <location>
        <begin position="893"/>
        <end position="920"/>
    </location>
</feature>
<evidence type="ECO:0000256" key="1">
    <source>
        <dbReference type="ARBA" id="ARBA00004370"/>
    </source>
</evidence>
<dbReference type="Pfam" id="PF00168">
    <property type="entry name" value="C2"/>
    <property type="match status" value="2"/>
</dbReference>
<protein>
    <submittedName>
        <fullName evidence="11">Uncharacterized protein</fullName>
    </submittedName>
</protein>